<dbReference type="InterPro" id="IPR026891">
    <property type="entry name" value="Fn3-like"/>
</dbReference>
<feature type="domain" description="Fibronectin type III-like" evidence="5">
    <location>
        <begin position="579"/>
        <end position="649"/>
    </location>
</feature>
<gene>
    <name evidence="6" type="ORF">ESP57_02045</name>
</gene>
<dbReference type="PROSITE" id="PS00775">
    <property type="entry name" value="GLYCOSYL_HYDROL_F3"/>
    <property type="match status" value="1"/>
</dbReference>
<dbReference type="SMART" id="SM01217">
    <property type="entry name" value="Fn3_like"/>
    <property type="match status" value="1"/>
</dbReference>
<sequence>MSANASASAEALSAELPLEDAASLLSGADFASTKALPERGIRAVMMTDGSNGVAMNLPDWSGKIPATCFPTSSALASSWDPELVERVARAIGDEARAAGADVLLSPGMNLKRSPLGGRNFEYYSEDPLLTARLATAFVRGVQDAGVGACVKHFVANNQETDRMRVSAEVSERALRELYLAAFEAVVTEAKPWLVMASYNRVNGSYVSEDRRLLTGVLREEWGFDGVVVSDWGAVEDRVRAVSAGLDLEMPSTSGASDAQIVEAVRAGVLDESVVRRSAERIIALGERVVARADARPVDRERAAALAVEAARKAAVLVRNEHETLPLGGAARVGVIGALADEPRIQGAGSAGVNAPAAGSIVEALRPLVGTVDHAPGYLPDAVTTSDELLAEAVRVAAASDVAVVIVGLPETAESEGYDRTTMDLPEAQVRLISRVALAAPSTVVVVIAGGVVSLEPWRPYVDAILLAGLAGQGVSDALAGLLVGAVAPSGRLAETVPLALSDSPSYLSFPGEAGRSVYGEGVFVGYRGHDSAGSPVAYPFGHGLTYTTFEFDDADVTPDGSGWVASTTVRNTGTRAARAVVQVYVSPPESQVRRPVRTLAGFAAIELEPGASGSVSVRVDRRSIERWDEAAGQWVADGGTHVFAFGASSRDLRQSVAVEIDATEPDLPLTPHSTLVEWLDHPIAGAMLLDELRAADPTGATVGMLTNPTAVLMIGGLPIHRLAVDAGNALSEELLLRVSAAAAGSQDRPGTASTRPTS</sequence>
<evidence type="ECO:0000256" key="2">
    <source>
        <dbReference type="ARBA" id="ARBA00022801"/>
    </source>
</evidence>
<dbReference type="PANTHER" id="PTHR42715">
    <property type="entry name" value="BETA-GLUCOSIDASE"/>
    <property type="match status" value="1"/>
</dbReference>
<dbReference type="Gene3D" id="3.20.20.300">
    <property type="entry name" value="Glycoside hydrolase, family 3, N-terminal domain"/>
    <property type="match status" value="2"/>
</dbReference>
<proteinExistence type="inferred from homology"/>
<keyword evidence="3" id="KW-0119">Carbohydrate metabolism</keyword>
<keyword evidence="4" id="KW-0326">Glycosidase</keyword>
<comment type="caution">
    <text evidence="6">The sequence shown here is derived from an EMBL/GenBank/DDBJ whole genome shotgun (WGS) entry which is preliminary data.</text>
</comment>
<evidence type="ECO:0000313" key="7">
    <source>
        <dbReference type="Proteomes" id="UP000292935"/>
    </source>
</evidence>
<comment type="similarity">
    <text evidence="1 4">Belongs to the glycosyl hydrolase 3 family.</text>
</comment>
<dbReference type="InterPro" id="IPR050288">
    <property type="entry name" value="Cellulose_deg_GH3"/>
</dbReference>
<keyword evidence="2 4" id="KW-0378">Hydrolase</keyword>
<dbReference type="Pfam" id="PF14310">
    <property type="entry name" value="Fn3-like"/>
    <property type="match status" value="1"/>
</dbReference>
<dbReference type="GO" id="GO:0004553">
    <property type="term" value="F:hydrolase activity, hydrolyzing O-glycosyl compounds"/>
    <property type="evidence" value="ECO:0007669"/>
    <property type="project" value="InterPro"/>
</dbReference>
<reference evidence="6 7" key="1">
    <citation type="submission" date="2019-01" db="EMBL/GenBank/DDBJ databases">
        <authorList>
            <person name="Li J."/>
        </authorList>
    </citation>
    <scope>NUCLEOTIDE SEQUENCE [LARGE SCALE GENOMIC DNA]</scope>
    <source>
        <strain evidence="6 7">CCUG 35506</strain>
    </source>
</reference>
<dbReference type="InterPro" id="IPR036962">
    <property type="entry name" value="Glyco_hydro_3_N_sf"/>
</dbReference>
<evidence type="ECO:0000259" key="5">
    <source>
        <dbReference type="SMART" id="SM01217"/>
    </source>
</evidence>
<dbReference type="PANTHER" id="PTHR42715:SF10">
    <property type="entry name" value="BETA-GLUCOSIDASE"/>
    <property type="match status" value="1"/>
</dbReference>
<dbReference type="SUPFAM" id="SSF51445">
    <property type="entry name" value="(Trans)glycosidases"/>
    <property type="match status" value="1"/>
</dbReference>
<dbReference type="InterPro" id="IPR013783">
    <property type="entry name" value="Ig-like_fold"/>
</dbReference>
<evidence type="ECO:0000256" key="1">
    <source>
        <dbReference type="ARBA" id="ARBA00005336"/>
    </source>
</evidence>
<dbReference type="Gene3D" id="2.60.40.10">
    <property type="entry name" value="Immunoglobulins"/>
    <property type="match status" value="1"/>
</dbReference>
<dbReference type="OrthoDB" id="3187421at2"/>
<dbReference type="InterPro" id="IPR002772">
    <property type="entry name" value="Glyco_hydro_3_C"/>
</dbReference>
<organism evidence="6 7">
    <name type="scientific">Agromyces fucosus</name>
    <dbReference type="NCBI Taxonomy" id="41985"/>
    <lineage>
        <taxon>Bacteria</taxon>
        <taxon>Bacillati</taxon>
        <taxon>Actinomycetota</taxon>
        <taxon>Actinomycetes</taxon>
        <taxon>Micrococcales</taxon>
        <taxon>Microbacteriaceae</taxon>
        <taxon>Agromyces</taxon>
    </lineage>
</organism>
<protein>
    <submittedName>
        <fullName evidence="6">Glycoside hydrolase family 3 protein</fullName>
    </submittedName>
</protein>
<evidence type="ECO:0000256" key="4">
    <source>
        <dbReference type="RuleBase" id="RU361161"/>
    </source>
</evidence>
<dbReference type="InterPro" id="IPR001764">
    <property type="entry name" value="Glyco_hydro_3_N"/>
</dbReference>
<dbReference type="Pfam" id="PF01915">
    <property type="entry name" value="Glyco_hydro_3_C"/>
    <property type="match status" value="1"/>
</dbReference>
<dbReference type="Proteomes" id="UP000292935">
    <property type="component" value="Unassembled WGS sequence"/>
</dbReference>
<accession>A0A4Q2JQQ2</accession>
<dbReference type="InterPro" id="IPR019800">
    <property type="entry name" value="Glyco_hydro_3_AS"/>
</dbReference>
<dbReference type="AlphaFoldDB" id="A0A4Q2JQQ2"/>
<evidence type="ECO:0000256" key="3">
    <source>
        <dbReference type="ARBA" id="ARBA00023277"/>
    </source>
</evidence>
<dbReference type="InterPro" id="IPR036881">
    <property type="entry name" value="Glyco_hydro_3_C_sf"/>
</dbReference>
<dbReference type="InterPro" id="IPR017853">
    <property type="entry name" value="GH"/>
</dbReference>
<dbReference type="RefSeq" id="WP_129230405.1">
    <property type="nucleotide sequence ID" value="NZ_SDPO01000001.1"/>
</dbReference>
<dbReference type="PRINTS" id="PR00133">
    <property type="entry name" value="GLHYDRLASE3"/>
</dbReference>
<name>A0A4Q2JQQ2_9MICO</name>
<keyword evidence="7" id="KW-1185">Reference proteome</keyword>
<dbReference type="GO" id="GO:0005975">
    <property type="term" value="P:carbohydrate metabolic process"/>
    <property type="evidence" value="ECO:0007669"/>
    <property type="project" value="InterPro"/>
</dbReference>
<dbReference type="Gene3D" id="3.40.50.1700">
    <property type="entry name" value="Glycoside hydrolase family 3 C-terminal domain"/>
    <property type="match status" value="2"/>
</dbReference>
<evidence type="ECO:0000313" key="6">
    <source>
        <dbReference type="EMBL" id="RXZ50615.1"/>
    </source>
</evidence>
<dbReference type="EMBL" id="SDPO01000001">
    <property type="protein sequence ID" value="RXZ50615.1"/>
    <property type="molecule type" value="Genomic_DNA"/>
</dbReference>
<dbReference type="Pfam" id="PF00933">
    <property type="entry name" value="Glyco_hydro_3"/>
    <property type="match status" value="1"/>
</dbReference>
<dbReference type="SUPFAM" id="SSF52279">
    <property type="entry name" value="Beta-D-glucan exohydrolase, C-terminal domain"/>
    <property type="match status" value="1"/>
</dbReference>